<dbReference type="GO" id="GO:0000162">
    <property type="term" value="P:L-tryptophan biosynthetic process"/>
    <property type="evidence" value="ECO:0007669"/>
    <property type="project" value="UniProtKB-KW"/>
</dbReference>
<comment type="similarity">
    <text evidence="2">Belongs to the TrpF family.</text>
</comment>
<keyword evidence="5" id="KW-0822">Tryptophan biosynthesis</keyword>
<dbReference type="InterPro" id="IPR001240">
    <property type="entry name" value="PRAI_dom"/>
</dbReference>
<dbReference type="Proteomes" id="UP001187192">
    <property type="component" value="Unassembled WGS sequence"/>
</dbReference>
<keyword evidence="10" id="KW-1185">Reference proteome</keyword>
<dbReference type="SUPFAM" id="SSF51366">
    <property type="entry name" value="Ribulose-phoshate binding barrel"/>
    <property type="match status" value="1"/>
</dbReference>
<dbReference type="InterPro" id="IPR044643">
    <property type="entry name" value="TrpF_fam"/>
</dbReference>
<evidence type="ECO:0000259" key="8">
    <source>
        <dbReference type="Pfam" id="PF00697"/>
    </source>
</evidence>
<dbReference type="AlphaFoldDB" id="A0AA87YVE5"/>
<evidence type="ECO:0000256" key="6">
    <source>
        <dbReference type="ARBA" id="ARBA00023141"/>
    </source>
</evidence>
<dbReference type="GO" id="GO:0004640">
    <property type="term" value="F:phosphoribosylanthranilate isomerase activity"/>
    <property type="evidence" value="ECO:0007669"/>
    <property type="project" value="UniProtKB-EC"/>
</dbReference>
<reference evidence="9" key="1">
    <citation type="submission" date="2023-07" db="EMBL/GenBank/DDBJ databases">
        <title>draft genome sequence of fig (Ficus carica).</title>
        <authorList>
            <person name="Takahashi T."/>
            <person name="Nishimura K."/>
        </authorList>
    </citation>
    <scope>NUCLEOTIDE SEQUENCE</scope>
</reference>
<dbReference type="Gene3D" id="3.20.20.70">
    <property type="entry name" value="Aldolase class I"/>
    <property type="match status" value="1"/>
</dbReference>
<keyword evidence="7" id="KW-0413">Isomerase</keyword>
<dbReference type="InterPro" id="IPR013785">
    <property type="entry name" value="Aldolase_TIM"/>
</dbReference>
<feature type="domain" description="N-(5'phosphoribosyl) anthranilate isomerase (PRAI)" evidence="8">
    <location>
        <begin position="253"/>
        <end position="319"/>
    </location>
</feature>
<protein>
    <recommendedName>
        <fullName evidence="3">phosphoribosylanthranilate isomerase</fullName>
        <ecNumber evidence="3">5.3.1.24</ecNumber>
    </recommendedName>
</protein>
<keyword evidence="6" id="KW-0057">Aromatic amino acid biosynthesis</keyword>
<evidence type="ECO:0000256" key="4">
    <source>
        <dbReference type="ARBA" id="ARBA00022605"/>
    </source>
</evidence>
<evidence type="ECO:0000256" key="7">
    <source>
        <dbReference type="ARBA" id="ARBA00023235"/>
    </source>
</evidence>
<dbReference type="Pfam" id="PF00697">
    <property type="entry name" value="PRAI"/>
    <property type="match status" value="2"/>
</dbReference>
<dbReference type="PANTHER" id="PTHR42894:SF1">
    <property type="entry name" value="N-(5'-PHOSPHORIBOSYL)ANTHRANILATE ISOMERASE"/>
    <property type="match status" value="1"/>
</dbReference>
<evidence type="ECO:0000256" key="1">
    <source>
        <dbReference type="ARBA" id="ARBA00004664"/>
    </source>
</evidence>
<dbReference type="EMBL" id="BTGU01003803">
    <property type="protein sequence ID" value="GMN19625.1"/>
    <property type="molecule type" value="Genomic_DNA"/>
</dbReference>
<dbReference type="HAMAP" id="MF_00135">
    <property type="entry name" value="PRAI"/>
    <property type="match status" value="1"/>
</dbReference>
<name>A0AA87YVE5_FICCA</name>
<comment type="caution">
    <text evidence="9">The sequence shown here is derived from an EMBL/GenBank/DDBJ whole genome shotgun (WGS) entry which is preliminary data.</text>
</comment>
<comment type="pathway">
    <text evidence="1">Amino-acid biosynthesis; L-tryptophan biosynthesis; L-tryptophan from chorismate: step 3/5.</text>
</comment>
<evidence type="ECO:0000256" key="2">
    <source>
        <dbReference type="ARBA" id="ARBA00007571"/>
    </source>
</evidence>
<dbReference type="CDD" id="cd00405">
    <property type="entry name" value="PRAI"/>
    <property type="match status" value="1"/>
</dbReference>
<keyword evidence="4" id="KW-0028">Amino-acid biosynthesis</keyword>
<evidence type="ECO:0000313" key="10">
    <source>
        <dbReference type="Proteomes" id="UP001187192"/>
    </source>
</evidence>
<dbReference type="EC" id="5.3.1.24" evidence="3"/>
<accession>A0AA87YVE5</accession>
<dbReference type="PANTHER" id="PTHR42894">
    <property type="entry name" value="N-(5'-PHOSPHORIBOSYL)ANTHRANILATE ISOMERASE"/>
    <property type="match status" value="1"/>
</dbReference>
<evidence type="ECO:0000256" key="5">
    <source>
        <dbReference type="ARBA" id="ARBA00022822"/>
    </source>
</evidence>
<proteinExistence type="inferred from homology"/>
<evidence type="ECO:0000313" key="9">
    <source>
        <dbReference type="EMBL" id="GMN19625.1"/>
    </source>
</evidence>
<feature type="domain" description="N-(5'phosphoribosyl) anthranilate isomerase (PRAI)" evidence="8">
    <location>
        <begin position="89"/>
        <end position="222"/>
    </location>
</feature>
<sequence length="327" mass="36332">MPPKISFGGEVDLGDFIFILMLTGLTTGVRIQPTFVTNFPTRRFSCLRWEKSFLSNLKRYEKNRVAFGVIKSERASFSDNELKKDRPLVKMCGVTSAKDAAMALEAGANFIGMIVWPNSKRSISVSVAKEISKVAREYGAMPVGVFVDDDIDTILRVSDAADLELVQLHGDNSRAAFPVLVQHHRIIYVLHANEDGKLLNLIPEEECSLVDWVLVDSAKGGRLQLEIAELHCCCTSYVIRTCFEQLLVMYACSGKEFNWTQFKLPTIRSKHGWLLAGGMKPENVCEALSLLKPHGVDVSSGICTSDGIKKDQSRISSFMTAVQSVQY</sequence>
<evidence type="ECO:0000256" key="3">
    <source>
        <dbReference type="ARBA" id="ARBA00012572"/>
    </source>
</evidence>
<gene>
    <name evidence="9" type="ORF">TIFTF001_045213</name>
</gene>
<organism evidence="9 10">
    <name type="scientific">Ficus carica</name>
    <name type="common">Common fig</name>
    <dbReference type="NCBI Taxonomy" id="3494"/>
    <lineage>
        <taxon>Eukaryota</taxon>
        <taxon>Viridiplantae</taxon>
        <taxon>Streptophyta</taxon>
        <taxon>Embryophyta</taxon>
        <taxon>Tracheophyta</taxon>
        <taxon>Spermatophyta</taxon>
        <taxon>Magnoliopsida</taxon>
        <taxon>eudicotyledons</taxon>
        <taxon>Gunneridae</taxon>
        <taxon>Pentapetalae</taxon>
        <taxon>rosids</taxon>
        <taxon>fabids</taxon>
        <taxon>Rosales</taxon>
        <taxon>Moraceae</taxon>
        <taxon>Ficeae</taxon>
        <taxon>Ficus</taxon>
    </lineage>
</organism>
<dbReference type="InterPro" id="IPR011060">
    <property type="entry name" value="RibuloseP-bd_barrel"/>
</dbReference>